<evidence type="ECO:0000313" key="2">
    <source>
        <dbReference type="Proteomes" id="UP001209276"/>
    </source>
</evidence>
<dbReference type="RefSeq" id="WP_164776227.1">
    <property type="nucleotide sequence ID" value="NZ_CABMNB010000030.1"/>
</dbReference>
<comment type="caution">
    <text evidence="1">The sequence shown here is derived from an EMBL/GenBank/DDBJ whole genome shotgun (WGS) entry which is preliminary data.</text>
</comment>
<organism evidence="1 2">
    <name type="scientific">Paenibacillus thiaminolyticus</name>
    <name type="common">Bacillus thiaminolyticus</name>
    <dbReference type="NCBI Taxonomy" id="49283"/>
    <lineage>
        <taxon>Bacteria</taxon>
        <taxon>Bacillati</taxon>
        <taxon>Bacillota</taxon>
        <taxon>Bacilli</taxon>
        <taxon>Bacillales</taxon>
        <taxon>Paenibacillaceae</taxon>
        <taxon>Paenibacillus</taxon>
    </lineage>
</organism>
<sequence length="49" mass="5842">MKKVLEMCMEDKKTNFEGVIMGLTMPFESDIVDWKAFFENIYKELFGEK</sequence>
<dbReference type="Proteomes" id="UP001209276">
    <property type="component" value="Unassembled WGS sequence"/>
</dbReference>
<dbReference type="GeneID" id="77000078"/>
<protein>
    <submittedName>
        <fullName evidence="1">Uncharacterized protein</fullName>
    </submittedName>
</protein>
<proteinExistence type="predicted"/>
<dbReference type="EMBL" id="JAMDMM010000009">
    <property type="protein sequence ID" value="MCY9606143.1"/>
    <property type="molecule type" value="Genomic_DNA"/>
</dbReference>
<evidence type="ECO:0000313" key="1">
    <source>
        <dbReference type="EMBL" id="MCY9606143.1"/>
    </source>
</evidence>
<name>A0ABT4FPR0_PANTH</name>
<reference evidence="1 2" key="1">
    <citation type="submission" date="2022-05" db="EMBL/GenBank/DDBJ databases">
        <title>Genome Sequencing of Bee-Associated Microbes.</title>
        <authorList>
            <person name="Dunlap C."/>
        </authorList>
    </citation>
    <scope>NUCLEOTIDE SEQUENCE [LARGE SCALE GENOMIC DNA]</scope>
    <source>
        <strain evidence="1 2">NRRL B-14613</strain>
    </source>
</reference>
<gene>
    <name evidence="1" type="ORF">M5W83_03070</name>
</gene>
<accession>A0ABT4FPR0</accession>
<keyword evidence="2" id="KW-1185">Reference proteome</keyword>